<evidence type="ECO:0000313" key="1">
    <source>
        <dbReference type="EMBL" id="KDO24796.1"/>
    </source>
</evidence>
<dbReference type="RefSeq" id="XP_012204529.1">
    <property type="nucleotide sequence ID" value="XM_012349139.1"/>
</dbReference>
<gene>
    <name evidence="1" type="ORF">SPRG_20827</name>
</gene>
<dbReference type="Proteomes" id="UP000030745">
    <property type="component" value="Unassembled WGS sequence"/>
</dbReference>
<dbReference type="EMBL" id="KK583238">
    <property type="protein sequence ID" value="KDO24796.1"/>
    <property type="molecule type" value="Genomic_DNA"/>
</dbReference>
<proteinExistence type="predicted"/>
<dbReference type="AlphaFoldDB" id="A0A067CE30"/>
<dbReference type="KEGG" id="spar:SPRG_20827"/>
<reference evidence="1 2" key="1">
    <citation type="journal article" date="2013" name="PLoS Genet.">
        <title>Distinctive expansion of potential virulence genes in the genome of the oomycete fish pathogen Saprolegnia parasitica.</title>
        <authorList>
            <person name="Jiang R.H."/>
            <person name="de Bruijn I."/>
            <person name="Haas B.J."/>
            <person name="Belmonte R."/>
            <person name="Lobach L."/>
            <person name="Christie J."/>
            <person name="van den Ackerveken G."/>
            <person name="Bottin A."/>
            <person name="Bulone V."/>
            <person name="Diaz-Moreno S.M."/>
            <person name="Dumas B."/>
            <person name="Fan L."/>
            <person name="Gaulin E."/>
            <person name="Govers F."/>
            <person name="Grenville-Briggs L.J."/>
            <person name="Horner N.R."/>
            <person name="Levin J.Z."/>
            <person name="Mammella M."/>
            <person name="Meijer H.J."/>
            <person name="Morris P."/>
            <person name="Nusbaum C."/>
            <person name="Oome S."/>
            <person name="Phillips A.J."/>
            <person name="van Rooyen D."/>
            <person name="Rzeszutek E."/>
            <person name="Saraiva M."/>
            <person name="Secombes C.J."/>
            <person name="Seidl M.F."/>
            <person name="Snel B."/>
            <person name="Stassen J.H."/>
            <person name="Sykes S."/>
            <person name="Tripathy S."/>
            <person name="van den Berg H."/>
            <person name="Vega-Arreguin J.C."/>
            <person name="Wawra S."/>
            <person name="Young S.K."/>
            <person name="Zeng Q."/>
            <person name="Dieguez-Uribeondo J."/>
            <person name="Russ C."/>
            <person name="Tyler B.M."/>
            <person name="van West P."/>
        </authorList>
    </citation>
    <scope>NUCLEOTIDE SEQUENCE [LARGE SCALE GENOMIC DNA]</scope>
    <source>
        <strain evidence="1 2">CBS 223.65</strain>
    </source>
</reference>
<dbReference type="OrthoDB" id="61940at2759"/>
<organism evidence="1 2">
    <name type="scientific">Saprolegnia parasitica (strain CBS 223.65)</name>
    <dbReference type="NCBI Taxonomy" id="695850"/>
    <lineage>
        <taxon>Eukaryota</taxon>
        <taxon>Sar</taxon>
        <taxon>Stramenopiles</taxon>
        <taxon>Oomycota</taxon>
        <taxon>Saprolegniomycetes</taxon>
        <taxon>Saprolegniales</taxon>
        <taxon>Saprolegniaceae</taxon>
        <taxon>Saprolegnia</taxon>
    </lineage>
</organism>
<dbReference type="GeneID" id="24141845"/>
<evidence type="ECO:0008006" key="3">
    <source>
        <dbReference type="Google" id="ProtNLM"/>
    </source>
</evidence>
<dbReference type="OMA" id="GFTNDND"/>
<evidence type="ECO:0000313" key="2">
    <source>
        <dbReference type="Proteomes" id="UP000030745"/>
    </source>
</evidence>
<keyword evidence="2" id="KW-1185">Reference proteome</keyword>
<sequence length="259" mass="30044">MSTDMLQRPAPYVPQIRPLSDNIALRRTQSRLNQRRYRAQKLHALEDREREVAELHNQIARYEGQLDILRSGIRLHEPEVQVANEYFRIFQHSSQKSMPSYGQYQCDFLRSVMEPDVRFMGQIGIQKLFEQWTLYHSLFHSFEMRCPRLEVIKLADAAIVRAPAVMHLRISRTTIECLYPHVLSNERIVQKLVGQVMHLPILIHFHYDASGHIEELETVANMTASLEELLRDVDDTLLVLNGARMKGNAELVSSTTPCP</sequence>
<accession>A0A067CE30</accession>
<protein>
    <recommendedName>
        <fullName evidence="3">BZIP domain-containing protein</fullName>
    </recommendedName>
</protein>
<dbReference type="VEuPathDB" id="FungiDB:SPRG_20827"/>
<name>A0A067CE30_SAPPC</name>